<name>A0ABS8UUL8_DATST</name>
<reference evidence="2 3" key="1">
    <citation type="journal article" date="2021" name="BMC Genomics">
        <title>Datura genome reveals duplications of psychoactive alkaloid biosynthetic genes and high mutation rate following tissue culture.</title>
        <authorList>
            <person name="Rajewski A."/>
            <person name="Carter-House D."/>
            <person name="Stajich J."/>
            <person name="Litt A."/>
        </authorList>
    </citation>
    <scope>NUCLEOTIDE SEQUENCE [LARGE SCALE GENOMIC DNA]</scope>
    <source>
        <strain evidence="2">AR-01</strain>
    </source>
</reference>
<evidence type="ECO:0000313" key="2">
    <source>
        <dbReference type="EMBL" id="MCD9638486.1"/>
    </source>
</evidence>
<protein>
    <submittedName>
        <fullName evidence="2">Uncharacterized protein</fullName>
    </submittedName>
</protein>
<evidence type="ECO:0000256" key="1">
    <source>
        <dbReference type="SAM" id="Coils"/>
    </source>
</evidence>
<gene>
    <name evidence="2" type="ORF">HAX54_022486</name>
</gene>
<feature type="coiled-coil region" evidence="1">
    <location>
        <begin position="34"/>
        <end position="61"/>
    </location>
</feature>
<accession>A0ABS8UUL8</accession>
<keyword evidence="3" id="KW-1185">Reference proteome</keyword>
<dbReference type="EMBL" id="JACEIK010002707">
    <property type="protein sequence ID" value="MCD9638486.1"/>
    <property type="molecule type" value="Genomic_DNA"/>
</dbReference>
<organism evidence="2 3">
    <name type="scientific">Datura stramonium</name>
    <name type="common">Jimsonweed</name>
    <name type="synonym">Common thornapple</name>
    <dbReference type="NCBI Taxonomy" id="4076"/>
    <lineage>
        <taxon>Eukaryota</taxon>
        <taxon>Viridiplantae</taxon>
        <taxon>Streptophyta</taxon>
        <taxon>Embryophyta</taxon>
        <taxon>Tracheophyta</taxon>
        <taxon>Spermatophyta</taxon>
        <taxon>Magnoliopsida</taxon>
        <taxon>eudicotyledons</taxon>
        <taxon>Gunneridae</taxon>
        <taxon>Pentapetalae</taxon>
        <taxon>asterids</taxon>
        <taxon>lamiids</taxon>
        <taxon>Solanales</taxon>
        <taxon>Solanaceae</taxon>
        <taxon>Solanoideae</taxon>
        <taxon>Datureae</taxon>
        <taxon>Datura</taxon>
    </lineage>
</organism>
<keyword evidence="1" id="KW-0175">Coiled coil</keyword>
<proteinExistence type="predicted"/>
<sequence>MNAQKVQAVNGKNEHPEFGIDKMRGELSRMGKLVDSHSTSIKQLERQMEKMLALLNQRHKNTSLGNILQSFGDEDQCKTVAMSNRKTTSENLIPVKDTSEKEPLQNQWRQLTAQREVNMAQSLYTEVHNTVQGLHFEVRNTVQNLHIEAHDAALELYPEICNMEGISRNNDKLLVS</sequence>
<comment type="caution">
    <text evidence="2">The sequence shown here is derived from an EMBL/GenBank/DDBJ whole genome shotgun (WGS) entry which is preliminary data.</text>
</comment>
<dbReference type="Proteomes" id="UP000823775">
    <property type="component" value="Unassembled WGS sequence"/>
</dbReference>
<evidence type="ECO:0000313" key="3">
    <source>
        <dbReference type="Proteomes" id="UP000823775"/>
    </source>
</evidence>